<dbReference type="Gene3D" id="3.30.450.20">
    <property type="entry name" value="PAS domain"/>
    <property type="match status" value="4"/>
</dbReference>
<dbReference type="InterPro" id="IPR005467">
    <property type="entry name" value="His_kinase_dom"/>
</dbReference>
<dbReference type="Pfam" id="PF02518">
    <property type="entry name" value="HATPase_c"/>
    <property type="match status" value="1"/>
</dbReference>
<dbReference type="EC" id="2.7.13.3" evidence="4"/>
<dbReference type="SMART" id="SM00387">
    <property type="entry name" value="HATPase_c"/>
    <property type="match status" value="1"/>
</dbReference>
<feature type="domain" description="PAS" evidence="22">
    <location>
        <begin position="270"/>
        <end position="316"/>
    </location>
</feature>
<keyword evidence="14" id="KW-0472">Membrane</keyword>
<feature type="domain" description="Response regulatory" evidence="21">
    <location>
        <begin position="1214"/>
        <end position="1329"/>
    </location>
</feature>
<dbReference type="CDD" id="cd00130">
    <property type="entry name" value="PAS"/>
    <property type="match status" value="4"/>
</dbReference>
<dbReference type="SUPFAM" id="SSF47226">
    <property type="entry name" value="Histidine-containing phosphotransfer domain, HPT domain"/>
    <property type="match status" value="1"/>
</dbReference>
<dbReference type="EC" id="4.6.1.2" evidence="3"/>
<feature type="domain" description="Histidine kinase" evidence="20">
    <location>
        <begin position="969"/>
        <end position="1191"/>
    </location>
</feature>
<dbReference type="InterPro" id="IPR000014">
    <property type="entry name" value="PAS"/>
</dbReference>
<dbReference type="Pfam" id="PF07701">
    <property type="entry name" value="HNOBA"/>
    <property type="match status" value="1"/>
</dbReference>
<dbReference type="CDD" id="cd00082">
    <property type="entry name" value="HisKA"/>
    <property type="match status" value="1"/>
</dbReference>
<gene>
    <name evidence="25" type="ORF">GCM10007390_37210</name>
</gene>
<evidence type="ECO:0000259" key="20">
    <source>
        <dbReference type="PROSITE" id="PS50109"/>
    </source>
</evidence>
<accession>A0A8J3GBR9</accession>
<dbReference type="PROSITE" id="PS50112">
    <property type="entry name" value="PAS"/>
    <property type="match status" value="2"/>
</dbReference>
<organism evidence="25 26">
    <name type="scientific">Persicitalea jodogahamensis</name>
    <dbReference type="NCBI Taxonomy" id="402147"/>
    <lineage>
        <taxon>Bacteria</taxon>
        <taxon>Pseudomonadati</taxon>
        <taxon>Bacteroidota</taxon>
        <taxon>Cytophagia</taxon>
        <taxon>Cytophagales</taxon>
        <taxon>Spirosomataceae</taxon>
        <taxon>Persicitalea</taxon>
    </lineage>
</organism>
<dbReference type="SMART" id="SM00065">
    <property type="entry name" value="GAF"/>
    <property type="match status" value="1"/>
</dbReference>
<dbReference type="InterPro" id="IPR000700">
    <property type="entry name" value="PAS-assoc_C"/>
</dbReference>
<evidence type="ECO:0000256" key="1">
    <source>
        <dbReference type="ARBA" id="ARBA00000085"/>
    </source>
</evidence>
<dbReference type="GO" id="GO:0005886">
    <property type="term" value="C:plasma membrane"/>
    <property type="evidence" value="ECO:0007669"/>
    <property type="project" value="UniProtKB-SubCell"/>
</dbReference>
<dbReference type="SUPFAM" id="SSF52172">
    <property type="entry name" value="CheY-like"/>
    <property type="match status" value="1"/>
</dbReference>
<evidence type="ECO:0000256" key="17">
    <source>
        <dbReference type="ARBA" id="ARBA00068150"/>
    </source>
</evidence>
<keyword evidence="9" id="KW-0547">Nucleotide-binding</keyword>
<dbReference type="InterPro" id="IPR036641">
    <property type="entry name" value="HPT_dom_sf"/>
</dbReference>
<sequence length="1455" mass="165536">METQFCFGTDQFNRIFPFHLLIDTSLRVDSCGPTLEKLYPGSVGNKFFDRFRINRPLIAANDYPSLLSLCNQLVILECSNSNNTILRGQFECIDESEALLFIGSPWFDSMQEVSENGLNVQDFAHHDSMLDLLHVLKNQEITNDELRQLLKTVGKQKTELKLAAEEISKIALFPMQNPDPLIRLDAEGNMLSLNPVAEKLRDFVLDEQLLQSDEFWKRKAKQLDMHAGRQAFEVKVGSILYSFVAIPLPETSYFNIYGRDITKQKENENKIELLSLVASANANGVVFTDAKGVITWVNDSYCELTGYNHDEIIGRTPPEIGQGPLSDKQSAKTGMLEPFLAGKKFSVEIIHYRKNGSWFWSRCSGQALFDHDGRVAQYFTMIEDITAAKETQKKLSDFESRFRLMLEKIGDNVWEHDFLAGKTTFSNSNLSLLGISIDEKIPVEQTWWSRVLEEDLHLLIENDRKYKQGEIDFHLLEYRLRHEDGGVRWVLDRGVVIEKDSQGKPLKIIGTHTDLTRQKKAEEELLDTKERLESIFDEMSDIVWSYNWQDSDLLFVSPSAENLFGTLAGTDPIQKDWWEKFVYVGDSESIYLIKDHLAKHGSYSQEYRFLAPDGSLRWVSHSGRIIYDSGQPVRMDGIIRDITERKEAESTIRHEVELQNILIDVSAAYINIDLDRVAPVVQKSLQELGEFVKADRAYIFDYDFIENTTSNLYEWCGEGITPEIENLQNVPLSFLPDWLEVHKKGNPFYVDDVEDLPDSGPESLRQLLEQQNIKSLITLPMLRDGKLIGFVGFDSVRTTHQYDEKEKKLLFLFAQMLLNVNERRERALQLQRQEEKYRNIITNMNLGLVESDSRKKVLFANQSFCLMSGYSVKELLGRNKSEIFDLEEAVGEAGNEAIRTFELTVKNKAGEPRWWFVSEAPNFNDKGVLTGTIGIHLDITEQKNLQRDLTVAKNNAEASTRAKELFLANMSHEIRTPMNAIMGMSNQLGKTSLSSDQKFYLNTINSAAENLLVIINDILDLSKIEAGKLSLEKIGFEPKMIVGRAMHVMMHKAEEKGLAFTNSHCDKRLSPVLIGDPYRMNQILLNLISNAIKFTEKGSVDLSCLVVEDTDTHQTVRISVADTGIGMEEEFVQNLFQKFIQEDSSITRRYGGTGLGMSIFKELVELMDGKIEVQSKKNLGTTISFIITMQKGKSTDLPVRDAPLINTAILAKKRILIVDDNEMNRLVAATLLTNYGAETFEAGNGSGAIGLLRREPIDLVLMDVQMPVMDGIEATRIIRDTISKEIPIIALTAYAIKGDDTRFIASGMSDYLSKPFEENQFIQVISRWLGSDNSLPLPVDIPAPTKELFSLNKLNSIANGNQDFINKMINLFIDQSQLSLTELKAAFEKQDYETIRKVAHRLKPSVDTMEITSLKEKIRELEKFDEHSESFQELGKRLHYLEATLSDIVQKLRER</sequence>
<protein>
    <recommendedName>
        <fullName evidence="17">Sensory/regulatory protein RpfC</fullName>
        <ecNumber evidence="4">2.7.13.3</ecNumber>
        <ecNumber evidence="3">4.6.1.2</ecNumber>
    </recommendedName>
</protein>
<dbReference type="SUPFAM" id="SSF55785">
    <property type="entry name" value="PYP-like sensor domain (PAS domain)"/>
    <property type="match status" value="4"/>
</dbReference>
<dbReference type="Gene3D" id="1.20.120.160">
    <property type="entry name" value="HPT domain"/>
    <property type="match status" value="1"/>
</dbReference>
<dbReference type="InterPro" id="IPR001610">
    <property type="entry name" value="PAC"/>
</dbReference>
<dbReference type="Pfam" id="PF00512">
    <property type="entry name" value="HisKA"/>
    <property type="match status" value="1"/>
</dbReference>
<keyword evidence="11" id="KW-0067">ATP-binding</keyword>
<evidence type="ECO:0000259" key="22">
    <source>
        <dbReference type="PROSITE" id="PS50112"/>
    </source>
</evidence>
<dbReference type="GO" id="GO:0000155">
    <property type="term" value="F:phosphorelay sensor kinase activity"/>
    <property type="evidence" value="ECO:0007669"/>
    <property type="project" value="InterPro"/>
</dbReference>
<dbReference type="Pfam" id="PF08447">
    <property type="entry name" value="PAS_3"/>
    <property type="match status" value="2"/>
</dbReference>
<dbReference type="PROSITE" id="PS50109">
    <property type="entry name" value="HIS_KIN"/>
    <property type="match status" value="1"/>
</dbReference>
<dbReference type="Pfam" id="PF01590">
    <property type="entry name" value="GAF"/>
    <property type="match status" value="1"/>
</dbReference>
<dbReference type="Gene3D" id="3.30.450.260">
    <property type="entry name" value="Haem NO binding associated domain"/>
    <property type="match status" value="1"/>
</dbReference>
<dbReference type="PROSITE" id="PS50113">
    <property type="entry name" value="PAC"/>
    <property type="match status" value="4"/>
</dbReference>
<dbReference type="PRINTS" id="PR00344">
    <property type="entry name" value="BCTRLSENSOR"/>
</dbReference>
<dbReference type="InterPro" id="IPR001789">
    <property type="entry name" value="Sig_transdc_resp-reg_receiver"/>
</dbReference>
<dbReference type="PANTHER" id="PTHR45339:SF1">
    <property type="entry name" value="HYBRID SIGNAL TRANSDUCTION HISTIDINE KINASE J"/>
    <property type="match status" value="1"/>
</dbReference>
<keyword evidence="8" id="KW-0812">Transmembrane</keyword>
<dbReference type="NCBIfam" id="TIGR00229">
    <property type="entry name" value="sensory_box"/>
    <property type="match status" value="4"/>
</dbReference>
<keyword evidence="13" id="KW-0902">Two-component regulatory system</keyword>
<evidence type="ECO:0000256" key="3">
    <source>
        <dbReference type="ARBA" id="ARBA00012202"/>
    </source>
</evidence>
<dbReference type="SMART" id="SM00388">
    <property type="entry name" value="HisKA"/>
    <property type="match status" value="1"/>
</dbReference>
<dbReference type="EMBL" id="BMXF01000004">
    <property type="protein sequence ID" value="GHB79663.1"/>
    <property type="molecule type" value="Genomic_DNA"/>
</dbReference>
<evidence type="ECO:0000256" key="4">
    <source>
        <dbReference type="ARBA" id="ARBA00012438"/>
    </source>
</evidence>
<evidence type="ECO:0000256" key="19">
    <source>
        <dbReference type="PROSITE-ProRule" id="PRU00169"/>
    </source>
</evidence>
<keyword evidence="15" id="KW-0141">cGMP biosynthesis</keyword>
<evidence type="ECO:0000313" key="26">
    <source>
        <dbReference type="Proteomes" id="UP000598271"/>
    </source>
</evidence>
<dbReference type="PANTHER" id="PTHR45339">
    <property type="entry name" value="HYBRID SIGNAL TRANSDUCTION HISTIDINE KINASE J"/>
    <property type="match status" value="1"/>
</dbReference>
<name>A0A8J3GBR9_9BACT</name>
<comment type="caution">
    <text evidence="25">The sequence shown here is derived from an EMBL/GenBank/DDBJ whole genome shotgun (WGS) entry which is preliminary data.</text>
</comment>
<dbReference type="Gene3D" id="1.10.287.130">
    <property type="match status" value="1"/>
</dbReference>
<evidence type="ECO:0000256" key="9">
    <source>
        <dbReference type="ARBA" id="ARBA00022741"/>
    </source>
</evidence>
<evidence type="ECO:0000256" key="6">
    <source>
        <dbReference type="ARBA" id="ARBA00022553"/>
    </source>
</evidence>
<evidence type="ECO:0000256" key="13">
    <source>
        <dbReference type="ARBA" id="ARBA00023012"/>
    </source>
</evidence>
<dbReference type="SMART" id="SM00091">
    <property type="entry name" value="PAS"/>
    <property type="match status" value="5"/>
</dbReference>
<feature type="domain" description="PAC" evidence="23">
    <location>
        <begin position="343"/>
        <end position="397"/>
    </location>
</feature>
<evidence type="ECO:0000256" key="11">
    <source>
        <dbReference type="ARBA" id="ARBA00022840"/>
    </source>
</evidence>
<evidence type="ECO:0000259" key="21">
    <source>
        <dbReference type="PROSITE" id="PS50110"/>
    </source>
</evidence>
<evidence type="ECO:0000256" key="10">
    <source>
        <dbReference type="ARBA" id="ARBA00022777"/>
    </source>
</evidence>
<dbReference type="Gene3D" id="3.40.50.2300">
    <property type="match status" value="1"/>
</dbReference>
<dbReference type="InterPro" id="IPR042463">
    <property type="entry name" value="HNOB_dom_associated_sf"/>
</dbReference>
<keyword evidence="12" id="KW-1133">Transmembrane helix</keyword>
<keyword evidence="6 19" id="KW-0597">Phosphoprotein</keyword>
<evidence type="ECO:0000256" key="8">
    <source>
        <dbReference type="ARBA" id="ARBA00022692"/>
    </source>
</evidence>
<dbReference type="SMART" id="SM00086">
    <property type="entry name" value="PAC"/>
    <property type="match status" value="4"/>
</dbReference>
<proteinExistence type="predicted"/>
<keyword evidence="7" id="KW-0808">Transferase</keyword>
<dbReference type="PROSITE" id="PS50894">
    <property type="entry name" value="HPT"/>
    <property type="match status" value="1"/>
</dbReference>
<dbReference type="Pfam" id="PF00072">
    <property type="entry name" value="Response_reg"/>
    <property type="match status" value="1"/>
</dbReference>
<dbReference type="InterPro" id="IPR029016">
    <property type="entry name" value="GAF-like_dom_sf"/>
</dbReference>
<comment type="subcellular location">
    <subcellularLocation>
        <location evidence="2">Cell membrane</location>
        <topology evidence="2">Multi-pass membrane protein</topology>
    </subcellularLocation>
</comment>
<evidence type="ECO:0000256" key="7">
    <source>
        <dbReference type="ARBA" id="ARBA00022679"/>
    </source>
</evidence>
<dbReference type="InterPro" id="IPR003018">
    <property type="entry name" value="GAF"/>
</dbReference>
<evidence type="ECO:0000256" key="5">
    <source>
        <dbReference type="ARBA" id="ARBA00022475"/>
    </source>
</evidence>
<evidence type="ECO:0000313" key="25">
    <source>
        <dbReference type="EMBL" id="GHB79663.1"/>
    </source>
</evidence>
<dbReference type="GO" id="GO:0004383">
    <property type="term" value="F:guanylate cyclase activity"/>
    <property type="evidence" value="ECO:0007669"/>
    <property type="project" value="UniProtKB-EC"/>
</dbReference>
<dbReference type="SUPFAM" id="SSF55781">
    <property type="entry name" value="GAF domain-like"/>
    <property type="match status" value="1"/>
</dbReference>
<dbReference type="Proteomes" id="UP000598271">
    <property type="component" value="Unassembled WGS sequence"/>
</dbReference>
<evidence type="ECO:0000259" key="24">
    <source>
        <dbReference type="PROSITE" id="PS50894"/>
    </source>
</evidence>
<evidence type="ECO:0000256" key="16">
    <source>
        <dbReference type="ARBA" id="ARBA00064003"/>
    </source>
</evidence>
<feature type="domain" description="PAC" evidence="23">
    <location>
        <begin position="603"/>
        <end position="654"/>
    </location>
</feature>
<dbReference type="SUPFAM" id="SSF47384">
    <property type="entry name" value="Homodimeric domain of signal transducing histidine kinase"/>
    <property type="match status" value="1"/>
</dbReference>
<dbReference type="InterPro" id="IPR036890">
    <property type="entry name" value="HATPase_C_sf"/>
</dbReference>
<dbReference type="Gene3D" id="3.30.450.40">
    <property type="match status" value="1"/>
</dbReference>
<keyword evidence="26" id="KW-1185">Reference proteome</keyword>
<feature type="domain" description="PAC" evidence="23">
    <location>
        <begin position="474"/>
        <end position="527"/>
    </location>
</feature>
<dbReference type="InterPro" id="IPR036097">
    <property type="entry name" value="HisK_dim/P_sf"/>
</dbReference>
<dbReference type="InterPro" id="IPR003594">
    <property type="entry name" value="HATPase_dom"/>
</dbReference>
<evidence type="ECO:0000256" key="14">
    <source>
        <dbReference type="ARBA" id="ARBA00023136"/>
    </source>
</evidence>
<feature type="domain" description="PAS" evidence="22">
    <location>
        <begin position="833"/>
        <end position="886"/>
    </location>
</feature>
<dbReference type="PROSITE" id="PS50110">
    <property type="entry name" value="RESPONSE_REGULATORY"/>
    <property type="match status" value="1"/>
</dbReference>
<dbReference type="InterPro" id="IPR011645">
    <property type="entry name" value="HNOB_dom_associated"/>
</dbReference>
<feature type="domain" description="PAC" evidence="23">
    <location>
        <begin position="899"/>
        <end position="951"/>
    </location>
</feature>
<dbReference type="Gene3D" id="3.30.565.10">
    <property type="entry name" value="Histidine kinase-like ATPase, C-terminal domain"/>
    <property type="match status" value="1"/>
</dbReference>
<dbReference type="SUPFAM" id="SSF55874">
    <property type="entry name" value="ATPase domain of HSP90 chaperone/DNA topoisomerase II/histidine kinase"/>
    <property type="match status" value="1"/>
</dbReference>
<evidence type="ECO:0000256" key="18">
    <source>
        <dbReference type="PROSITE-ProRule" id="PRU00110"/>
    </source>
</evidence>
<dbReference type="InterPro" id="IPR008207">
    <property type="entry name" value="Sig_transdc_His_kin_Hpt_dom"/>
</dbReference>
<dbReference type="InterPro" id="IPR003661">
    <property type="entry name" value="HisK_dim/P_dom"/>
</dbReference>
<evidence type="ECO:0000256" key="2">
    <source>
        <dbReference type="ARBA" id="ARBA00004651"/>
    </source>
</evidence>
<comment type="catalytic activity">
    <reaction evidence="1">
        <text>ATP + protein L-histidine = ADP + protein N-phospho-L-histidine.</text>
        <dbReference type="EC" id="2.7.13.3"/>
    </reaction>
</comment>
<dbReference type="CDD" id="cd16922">
    <property type="entry name" value="HATPase_EvgS-ArcB-TorS-like"/>
    <property type="match status" value="1"/>
</dbReference>
<feature type="domain" description="HPt" evidence="24">
    <location>
        <begin position="1361"/>
        <end position="1455"/>
    </location>
</feature>
<dbReference type="SMART" id="SM00448">
    <property type="entry name" value="REC"/>
    <property type="match status" value="1"/>
</dbReference>
<dbReference type="Pfam" id="PF13426">
    <property type="entry name" value="PAS_9"/>
    <property type="match status" value="2"/>
</dbReference>
<dbReference type="InterPro" id="IPR013655">
    <property type="entry name" value="PAS_fold_3"/>
</dbReference>
<dbReference type="Pfam" id="PF01627">
    <property type="entry name" value="Hpt"/>
    <property type="match status" value="1"/>
</dbReference>
<dbReference type="RefSeq" id="WP_189566067.1">
    <property type="nucleotide sequence ID" value="NZ_BMXF01000004.1"/>
</dbReference>
<evidence type="ECO:0000256" key="15">
    <source>
        <dbReference type="ARBA" id="ARBA00023293"/>
    </source>
</evidence>
<dbReference type="InterPro" id="IPR004358">
    <property type="entry name" value="Sig_transdc_His_kin-like_C"/>
</dbReference>
<feature type="modified residue" description="Phosphohistidine" evidence="18">
    <location>
        <position position="1400"/>
    </location>
</feature>
<comment type="subunit">
    <text evidence="16">At low DSF concentrations, interacts with RpfF.</text>
</comment>
<dbReference type="FunFam" id="1.10.287.130:FF:000002">
    <property type="entry name" value="Two-component osmosensing histidine kinase"/>
    <property type="match status" value="1"/>
</dbReference>
<keyword evidence="5" id="KW-1003">Cell membrane</keyword>
<keyword evidence="10" id="KW-0418">Kinase</keyword>
<dbReference type="GO" id="GO:0005524">
    <property type="term" value="F:ATP binding"/>
    <property type="evidence" value="ECO:0007669"/>
    <property type="project" value="UniProtKB-KW"/>
</dbReference>
<evidence type="ECO:0000256" key="12">
    <source>
        <dbReference type="ARBA" id="ARBA00022989"/>
    </source>
</evidence>
<evidence type="ECO:0000259" key="23">
    <source>
        <dbReference type="PROSITE" id="PS50113"/>
    </source>
</evidence>
<dbReference type="FunFam" id="3.30.565.10:FF:000010">
    <property type="entry name" value="Sensor histidine kinase RcsC"/>
    <property type="match status" value="1"/>
</dbReference>
<dbReference type="InterPro" id="IPR035965">
    <property type="entry name" value="PAS-like_dom_sf"/>
</dbReference>
<reference evidence="25 26" key="1">
    <citation type="journal article" date="2014" name="Int. J. Syst. Evol. Microbiol.">
        <title>Complete genome sequence of Corynebacterium casei LMG S-19264T (=DSM 44701T), isolated from a smear-ripened cheese.</title>
        <authorList>
            <consortium name="US DOE Joint Genome Institute (JGI-PGF)"/>
            <person name="Walter F."/>
            <person name="Albersmeier A."/>
            <person name="Kalinowski J."/>
            <person name="Ruckert C."/>
        </authorList>
    </citation>
    <scope>NUCLEOTIDE SEQUENCE [LARGE SCALE GENOMIC DNA]</scope>
    <source>
        <strain evidence="25 26">KCTC 12866</strain>
    </source>
</reference>
<feature type="modified residue" description="4-aspartylphosphate" evidence="19">
    <location>
        <position position="1263"/>
    </location>
</feature>
<dbReference type="InterPro" id="IPR011006">
    <property type="entry name" value="CheY-like_superfamily"/>
</dbReference>